<evidence type="ECO:0000256" key="3">
    <source>
        <dbReference type="ARBA" id="ARBA00022692"/>
    </source>
</evidence>
<dbReference type="InterPro" id="IPR003439">
    <property type="entry name" value="ABC_transporter-like_ATP-bd"/>
</dbReference>
<gene>
    <name evidence="12" type="ORF">NMOB1V02_LOCUS2136</name>
</gene>
<dbReference type="EMBL" id="OA882267">
    <property type="protein sequence ID" value="CAD7274288.1"/>
    <property type="molecule type" value="Genomic_DNA"/>
</dbReference>
<sequence length="1264" mass="139959">RRVLCSVFVRSVVAKEPGFPFDDDEFRVKKKAKEEKEKSGAMAQCSRRSKPSGGKQKSRSRYDDALRNFLPMGPAPKSPEDDRPNVKVIPNGSVSVFSYLWANWLSATMWKAWKTGLSPDDLWDLRGADKSEATAKRLRAAWDAELKKKGPQEASLFSACLRAMRTRLLVSVVFMMISTVFQFLAPTWVVKSLLDFVASNGNADAAERLPLSWGLTLVALLACCLLARNVTQNAMLAVGAHTGARVIGGLQVLAYERVLSWRTAAGDSDLLVGQLTNFCANDMDRVLEAVYLAPMIMSVPVMFVACMAYAIHIMGAWVLLGIFTIFLFYPLMSGLAAFVSRSRQVTARLTDKRISLVGELCAHIRLVKIYAWEQYLKERINDLRKPEQKAQEKAAFLQSITMTLTGSVAILAAVVTFLAYSLAGNELDAAAVFTVFSIFGAFQFSLGILPQTVRVIAEAAVALRRLKKLILFDPPEIGAAGLSHDPCNAIELEKASFVWDTENWESVDETPVKKKNKKKKAARGRRNKKVENGTVNQKLEEEEQVELNTSVPEDKKIKENLVLKDINLVVPRQGLVGLCGPVGCGKSSLIAAISGNLREVKSENCRRISGRIAVVSQTPWIFNATLRENVLFGLDYDAERYERVLEACCLQRDVDSLPNGDETEIGERGVNLSGGQKQRVNLARAVYADRDIYLLDDCLSAVDPEVSRDIFALCIRGLLKGKAVLLASHSLQLLEECGYVYYLEGGRIASEGLYEDLVADTEGRFMSLVKYDRTRGLKGGAESRRAATGGGGERRSMLREVKSENCRRISGRIAVVSQTPWIFNATLRENVLFGLDYDAERYERVLEACCLQRDVDSLPNGDETEIGERGVNLSGGQKQRVNLARAVYADRDIYLLDDCLSAVDPEVSRDIFALCIRGLLKGKAVLLASHSLQLLEECGYVYYLEGGRIASEGLYEDLVADTEGRFMSLVKYDRTRGLKGGAESRRAATGGGGGEADAGDSIHRDRTGGQLIGEETSATGGVTMNTYWSYYRRWGNVCAATLCMIVVLAYCLARIVIPRWLQLWIDDSAIGGEDGQTLEEDTHIYRIVLTALAANVILVGLAQGYVMCRQLLVASSKLHEEMLNSIIRAPMSFFDSTPTGRIMNRFSRDVDELDVRMPFLCSMVTQGILNVFLQLVAICFDYAYFTAPFCVILDSSSSSDGLLNNLNFSAVLFLAFDYWLNVGVREVKRVDNVTRSVIIQHIDMTVSGLSVIHSYEKETEFMDK</sequence>
<accession>A0A7R9BGY7</accession>
<keyword evidence="4" id="KW-0547">Nucleotide-binding</keyword>
<comment type="subcellular location">
    <subcellularLocation>
        <location evidence="1">Membrane</location>
        <topology evidence="1">Multi-pass membrane protein</topology>
    </subcellularLocation>
</comment>
<dbReference type="InterPro" id="IPR027417">
    <property type="entry name" value="P-loop_NTPase"/>
</dbReference>
<feature type="transmembrane region" description="Helical" evidence="9">
    <location>
        <begin position="429"/>
        <end position="449"/>
    </location>
</feature>
<dbReference type="AlphaFoldDB" id="A0A7R9BGY7"/>
<feature type="domain" description="ABC transporter" evidence="10">
    <location>
        <begin position="761"/>
        <end position="971"/>
    </location>
</feature>
<proteinExistence type="predicted"/>
<keyword evidence="3 9" id="KW-0812">Transmembrane</keyword>
<dbReference type="SUPFAM" id="SSF90123">
    <property type="entry name" value="ABC transporter transmembrane region"/>
    <property type="match status" value="2"/>
</dbReference>
<feature type="compositionally biased region" description="Basic residues" evidence="8">
    <location>
        <begin position="513"/>
        <end position="528"/>
    </location>
</feature>
<dbReference type="Gene3D" id="1.20.1560.10">
    <property type="entry name" value="ABC transporter type 1, transmembrane domain"/>
    <property type="match status" value="2"/>
</dbReference>
<feature type="transmembrane region" description="Helical" evidence="9">
    <location>
        <begin position="209"/>
        <end position="227"/>
    </location>
</feature>
<evidence type="ECO:0000313" key="12">
    <source>
        <dbReference type="EMBL" id="CAD7274288.1"/>
    </source>
</evidence>
<evidence type="ECO:0000256" key="1">
    <source>
        <dbReference type="ARBA" id="ARBA00004141"/>
    </source>
</evidence>
<feature type="transmembrane region" description="Helical" evidence="9">
    <location>
        <begin position="1034"/>
        <end position="1057"/>
    </location>
</feature>
<feature type="domain" description="ABC transmembrane type-1" evidence="11">
    <location>
        <begin position="169"/>
        <end position="458"/>
    </location>
</feature>
<protein>
    <submittedName>
        <fullName evidence="12">Uncharacterized protein</fullName>
    </submittedName>
</protein>
<name>A0A7R9BGY7_9CRUS</name>
<dbReference type="GO" id="GO:0140359">
    <property type="term" value="F:ABC-type transporter activity"/>
    <property type="evidence" value="ECO:0007669"/>
    <property type="project" value="InterPro"/>
</dbReference>
<keyword evidence="6 9" id="KW-1133">Transmembrane helix</keyword>
<feature type="domain" description="ABC transmembrane type-1" evidence="11">
    <location>
        <begin position="1042"/>
        <end position="1180"/>
    </location>
</feature>
<evidence type="ECO:0000259" key="10">
    <source>
        <dbReference type="PROSITE" id="PS50893"/>
    </source>
</evidence>
<dbReference type="GO" id="GO:0016887">
    <property type="term" value="F:ATP hydrolysis activity"/>
    <property type="evidence" value="ECO:0007669"/>
    <property type="project" value="InterPro"/>
</dbReference>
<feature type="transmembrane region" description="Helical" evidence="9">
    <location>
        <begin position="1084"/>
        <end position="1108"/>
    </location>
</feature>
<dbReference type="FunFam" id="3.40.50.300:FF:000997">
    <property type="entry name" value="Multidrug resistance-associated protein 1"/>
    <property type="match status" value="1"/>
</dbReference>
<evidence type="ECO:0000256" key="5">
    <source>
        <dbReference type="ARBA" id="ARBA00022840"/>
    </source>
</evidence>
<dbReference type="GO" id="GO:0005524">
    <property type="term" value="F:ATP binding"/>
    <property type="evidence" value="ECO:0007669"/>
    <property type="project" value="UniProtKB-KW"/>
</dbReference>
<dbReference type="InterPro" id="IPR003593">
    <property type="entry name" value="AAA+_ATPase"/>
</dbReference>
<evidence type="ECO:0000313" key="13">
    <source>
        <dbReference type="Proteomes" id="UP000678499"/>
    </source>
</evidence>
<feature type="region of interest" description="Disordered" evidence="8">
    <location>
        <begin position="508"/>
        <end position="535"/>
    </location>
</feature>
<dbReference type="Proteomes" id="UP000678499">
    <property type="component" value="Unassembled WGS sequence"/>
</dbReference>
<evidence type="ECO:0000256" key="2">
    <source>
        <dbReference type="ARBA" id="ARBA00022448"/>
    </source>
</evidence>
<evidence type="ECO:0000256" key="8">
    <source>
        <dbReference type="SAM" id="MobiDB-lite"/>
    </source>
</evidence>
<dbReference type="SUPFAM" id="SSF52540">
    <property type="entry name" value="P-loop containing nucleoside triphosphate hydrolases"/>
    <property type="match status" value="2"/>
</dbReference>
<feature type="transmembrane region" description="Helical" evidence="9">
    <location>
        <begin position="290"/>
        <end position="311"/>
    </location>
</feature>
<dbReference type="EMBL" id="CAJPEX010000230">
    <property type="protein sequence ID" value="CAG0914440.1"/>
    <property type="molecule type" value="Genomic_DNA"/>
</dbReference>
<dbReference type="PANTHER" id="PTHR24223">
    <property type="entry name" value="ATP-BINDING CASSETTE SUB-FAMILY C"/>
    <property type="match status" value="1"/>
</dbReference>
<feature type="region of interest" description="Disordered" evidence="8">
    <location>
        <begin position="30"/>
        <end position="61"/>
    </location>
</feature>
<feature type="transmembrane region" description="Helical" evidence="9">
    <location>
        <begin position="317"/>
        <end position="339"/>
    </location>
</feature>
<keyword evidence="7 9" id="KW-0472">Membrane</keyword>
<dbReference type="InterPro" id="IPR050173">
    <property type="entry name" value="ABC_transporter_C-like"/>
</dbReference>
<dbReference type="InterPro" id="IPR036640">
    <property type="entry name" value="ABC1_TM_sf"/>
</dbReference>
<keyword evidence="13" id="KW-1185">Reference proteome</keyword>
<dbReference type="InterPro" id="IPR011527">
    <property type="entry name" value="ABC1_TM_dom"/>
</dbReference>
<feature type="transmembrane region" description="Helical" evidence="9">
    <location>
        <begin position="1167"/>
        <end position="1185"/>
    </location>
</feature>
<evidence type="ECO:0000256" key="9">
    <source>
        <dbReference type="SAM" id="Phobius"/>
    </source>
</evidence>
<feature type="region of interest" description="Disordered" evidence="8">
    <location>
        <begin position="981"/>
        <end position="1003"/>
    </location>
</feature>
<feature type="non-terminal residue" evidence="12">
    <location>
        <position position="1"/>
    </location>
</feature>
<keyword evidence="5" id="KW-0067">ATP-binding</keyword>
<dbReference type="Pfam" id="PF00005">
    <property type="entry name" value="ABC_tran"/>
    <property type="match status" value="2"/>
</dbReference>
<dbReference type="CDD" id="cd03250">
    <property type="entry name" value="ABCC_MRP_domain1"/>
    <property type="match status" value="2"/>
</dbReference>
<dbReference type="InterPro" id="IPR017871">
    <property type="entry name" value="ABC_transporter-like_CS"/>
</dbReference>
<dbReference type="SMART" id="SM00382">
    <property type="entry name" value="AAA"/>
    <property type="match status" value="1"/>
</dbReference>
<dbReference type="PROSITE" id="PS00211">
    <property type="entry name" value="ABC_TRANSPORTER_1"/>
    <property type="match status" value="2"/>
</dbReference>
<feature type="transmembrane region" description="Helical" evidence="9">
    <location>
        <begin position="168"/>
        <end position="189"/>
    </location>
</feature>
<dbReference type="Pfam" id="PF00664">
    <property type="entry name" value="ABC_membrane"/>
    <property type="match status" value="2"/>
</dbReference>
<evidence type="ECO:0000256" key="7">
    <source>
        <dbReference type="ARBA" id="ARBA00023136"/>
    </source>
</evidence>
<reference evidence="12" key="1">
    <citation type="submission" date="2020-11" db="EMBL/GenBank/DDBJ databases">
        <authorList>
            <person name="Tran Van P."/>
        </authorList>
    </citation>
    <scope>NUCLEOTIDE SEQUENCE</scope>
</reference>
<organism evidence="12">
    <name type="scientific">Notodromas monacha</name>
    <dbReference type="NCBI Taxonomy" id="399045"/>
    <lineage>
        <taxon>Eukaryota</taxon>
        <taxon>Metazoa</taxon>
        <taxon>Ecdysozoa</taxon>
        <taxon>Arthropoda</taxon>
        <taxon>Crustacea</taxon>
        <taxon>Oligostraca</taxon>
        <taxon>Ostracoda</taxon>
        <taxon>Podocopa</taxon>
        <taxon>Podocopida</taxon>
        <taxon>Cypridocopina</taxon>
        <taxon>Cypridoidea</taxon>
        <taxon>Cyprididae</taxon>
        <taxon>Notodromas</taxon>
    </lineage>
</organism>
<dbReference type="PROSITE" id="PS50893">
    <property type="entry name" value="ABC_TRANSPORTER_2"/>
    <property type="match status" value="2"/>
</dbReference>
<dbReference type="PANTHER" id="PTHR24223:SF447">
    <property type="entry name" value="MULTIDRUG RESISTANCE-ASSOCIATED PROTEIN 5"/>
    <property type="match status" value="1"/>
</dbReference>
<dbReference type="OrthoDB" id="6500128at2759"/>
<dbReference type="PROSITE" id="PS50929">
    <property type="entry name" value="ABC_TM1F"/>
    <property type="match status" value="2"/>
</dbReference>
<feature type="domain" description="ABC transporter" evidence="10">
    <location>
        <begin position="545"/>
        <end position="770"/>
    </location>
</feature>
<keyword evidence="2" id="KW-0813">Transport</keyword>
<evidence type="ECO:0000256" key="4">
    <source>
        <dbReference type="ARBA" id="ARBA00022741"/>
    </source>
</evidence>
<dbReference type="Gene3D" id="3.40.50.300">
    <property type="entry name" value="P-loop containing nucleotide triphosphate hydrolases"/>
    <property type="match status" value="2"/>
</dbReference>
<feature type="transmembrane region" description="Helical" evidence="9">
    <location>
        <begin position="394"/>
        <end position="423"/>
    </location>
</feature>
<evidence type="ECO:0000259" key="11">
    <source>
        <dbReference type="PROSITE" id="PS50929"/>
    </source>
</evidence>
<feature type="transmembrane region" description="Helical" evidence="9">
    <location>
        <begin position="1205"/>
        <end position="1224"/>
    </location>
</feature>
<dbReference type="GO" id="GO:0016020">
    <property type="term" value="C:membrane"/>
    <property type="evidence" value="ECO:0007669"/>
    <property type="project" value="UniProtKB-SubCell"/>
</dbReference>
<evidence type="ECO:0000256" key="6">
    <source>
        <dbReference type="ARBA" id="ARBA00022989"/>
    </source>
</evidence>